<keyword evidence="2" id="KW-1185">Reference proteome</keyword>
<organism evidence="1 2">
    <name type="scientific">Enterobacter agglomerans</name>
    <name type="common">Erwinia herbicola</name>
    <name type="synonym">Pantoea agglomerans</name>
    <dbReference type="NCBI Taxonomy" id="549"/>
    <lineage>
        <taxon>Bacteria</taxon>
        <taxon>Pseudomonadati</taxon>
        <taxon>Pseudomonadota</taxon>
        <taxon>Gammaproteobacteria</taxon>
        <taxon>Enterobacterales</taxon>
        <taxon>Erwiniaceae</taxon>
        <taxon>Pantoea</taxon>
        <taxon>Pantoea agglomerans group</taxon>
    </lineage>
</organism>
<reference evidence="1 2" key="1">
    <citation type="submission" date="2018-06" db="EMBL/GenBank/DDBJ databases">
        <authorList>
            <consortium name="Pathogen Informatics"/>
            <person name="Doyle S."/>
        </authorList>
    </citation>
    <scope>NUCLEOTIDE SEQUENCE [LARGE SCALE GENOMIC DNA]</scope>
    <source>
        <strain evidence="1 2">NCTC9381</strain>
    </source>
</reference>
<gene>
    <name evidence="1" type="primary">dcp_2</name>
    <name evidence="1" type="ORF">NCTC9381_02682</name>
</gene>
<keyword evidence="1" id="KW-0121">Carboxypeptidase</keyword>
<dbReference type="EMBL" id="UGSO01000001">
    <property type="protein sequence ID" value="SUB16766.1"/>
    <property type="molecule type" value="Genomic_DNA"/>
</dbReference>
<dbReference type="GO" id="GO:0008241">
    <property type="term" value="F:peptidyl-dipeptidase activity"/>
    <property type="evidence" value="ECO:0007669"/>
    <property type="project" value="UniProtKB-EC"/>
</dbReference>
<keyword evidence="1" id="KW-0645">Protease</keyword>
<dbReference type="InterPro" id="IPR045090">
    <property type="entry name" value="Pept_M3A_M3B"/>
</dbReference>
<dbReference type="SUPFAM" id="SSF55486">
    <property type="entry name" value="Metalloproteases ('zincins'), catalytic domain"/>
    <property type="match status" value="1"/>
</dbReference>
<dbReference type="EC" id="3.4.15.5" evidence="1"/>
<dbReference type="PANTHER" id="PTHR43660:SF1">
    <property type="entry name" value="DIPEPTIDYL CARBOXYPEPTIDASE"/>
    <property type="match status" value="1"/>
</dbReference>
<dbReference type="InterPro" id="IPR024077">
    <property type="entry name" value="Neurolysin/TOP_dom2"/>
</dbReference>
<dbReference type="GO" id="GO:0004180">
    <property type="term" value="F:carboxypeptidase activity"/>
    <property type="evidence" value="ECO:0007669"/>
    <property type="project" value="UniProtKB-KW"/>
</dbReference>
<keyword evidence="1" id="KW-0378">Hydrolase</keyword>
<name>A0A379AFY4_ENTAG</name>
<dbReference type="GO" id="GO:0006508">
    <property type="term" value="P:proteolysis"/>
    <property type="evidence" value="ECO:0007669"/>
    <property type="project" value="InterPro"/>
</dbReference>
<dbReference type="GO" id="GO:0005829">
    <property type="term" value="C:cytosol"/>
    <property type="evidence" value="ECO:0007669"/>
    <property type="project" value="TreeGrafter"/>
</dbReference>
<dbReference type="PANTHER" id="PTHR43660">
    <property type="entry name" value="DIPEPTIDYL CARBOXYPEPTIDASE"/>
    <property type="match status" value="1"/>
</dbReference>
<evidence type="ECO:0000313" key="2">
    <source>
        <dbReference type="Proteomes" id="UP000254640"/>
    </source>
</evidence>
<proteinExistence type="predicted"/>
<dbReference type="GO" id="GO:0004222">
    <property type="term" value="F:metalloendopeptidase activity"/>
    <property type="evidence" value="ECO:0007669"/>
    <property type="project" value="InterPro"/>
</dbReference>
<dbReference type="Gene3D" id="1.10.1370.10">
    <property type="entry name" value="Neurolysin, domain 3"/>
    <property type="match status" value="1"/>
</dbReference>
<evidence type="ECO:0000313" key="1">
    <source>
        <dbReference type="EMBL" id="SUB16766.1"/>
    </source>
</evidence>
<accession>A0A379AFY4</accession>
<sequence length="75" mass="7951">MLAATKAGGLVVDDLQKLAGLSPADLAVAQAEAQARGLEKRWLLVLQNTTQQPALQSLADRATREALFEAGRDAH</sequence>
<dbReference type="AlphaFoldDB" id="A0A379AFY4"/>
<dbReference type="Proteomes" id="UP000254640">
    <property type="component" value="Unassembled WGS sequence"/>
</dbReference>
<protein>
    <submittedName>
        <fullName evidence="1">Peptidyl-dipeptidase dcp</fullName>
        <ecNumber evidence="1">3.4.15.5</ecNumber>
    </submittedName>
</protein>